<evidence type="ECO:0000256" key="1">
    <source>
        <dbReference type="SAM" id="SignalP"/>
    </source>
</evidence>
<keyword evidence="4" id="KW-1185">Reference proteome</keyword>
<reference evidence="3" key="1">
    <citation type="journal article" date="2023" name="Plant J.">
        <title>Genome sequences and population genomics provide insights into the demographic history, inbreeding, and mutation load of two 'living fossil' tree species of Dipteronia.</title>
        <authorList>
            <person name="Feng Y."/>
            <person name="Comes H.P."/>
            <person name="Chen J."/>
            <person name="Zhu S."/>
            <person name="Lu R."/>
            <person name="Zhang X."/>
            <person name="Li P."/>
            <person name="Qiu J."/>
            <person name="Olsen K.M."/>
            <person name="Qiu Y."/>
        </authorList>
    </citation>
    <scope>NUCLEOTIDE SEQUENCE</scope>
    <source>
        <strain evidence="3">KIB01</strain>
    </source>
</reference>
<gene>
    <name evidence="3" type="ORF">Ddye_023880</name>
</gene>
<dbReference type="Proteomes" id="UP001280121">
    <property type="component" value="Unassembled WGS sequence"/>
</dbReference>
<comment type="caution">
    <text evidence="3">The sequence shown here is derived from an EMBL/GenBank/DDBJ whole genome shotgun (WGS) entry which is preliminary data.</text>
</comment>
<dbReference type="InterPro" id="IPR002156">
    <property type="entry name" value="RNaseH_domain"/>
</dbReference>
<organism evidence="3 4">
    <name type="scientific">Dipteronia dyeriana</name>
    <dbReference type="NCBI Taxonomy" id="168575"/>
    <lineage>
        <taxon>Eukaryota</taxon>
        <taxon>Viridiplantae</taxon>
        <taxon>Streptophyta</taxon>
        <taxon>Embryophyta</taxon>
        <taxon>Tracheophyta</taxon>
        <taxon>Spermatophyta</taxon>
        <taxon>Magnoliopsida</taxon>
        <taxon>eudicotyledons</taxon>
        <taxon>Gunneridae</taxon>
        <taxon>Pentapetalae</taxon>
        <taxon>rosids</taxon>
        <taxon>malvids</taxon>
        <taxon>Sapindales</taxon>
        <taxon>Sapindaceae</taxon>
        <taxon>Hippocastanoideae</taxon>
        <taxon>Acereae</taxon>
        <taxon>Dipteronia</taxon>
    </lineage>
</organism>
<dbReference type="PANTHER" id="PTHR47074">
    <property type="entry name" value="BNAC02G40300D PROTEIN"/>
    <property type="match status" value="1"/>
</dbReference>
<feature type="signal peptide" evidence="1">
    <location>
        <begin position="1"/>
        <end position="21"/>
    </location>
</feature>
<dbReference type="CDD" id="cd06222">
    <property type="entry name" value="RNase_H_like"/>
    <property type="match status" value="1"/>
</dbReference>
<dbReference type="InterPro" id="IPR044730">
    <property type="entry name" value="RNase_H-like_dom_plant"/>
</dbReference>
<feature type="chain" id="PRO_5041994228" description="RNase H type-1 domain-containing protein" evidence="1">
    <location>
        <begin position="22"/>
        <end position="195"/>
    </location>
</feature>
<dbReference type="SUPFAM" id="SSF53098">
    <property type="entry name" value="Ribonuclease H-like"/>
    <property type="match status" value="1"/>
</dbReference>
<accession>A0AAD9TU95</accession>
<dbReference type="InterPro" id="IPR012337">
    <property type="entry name" value="RNaseH-like_sf"/>
</dbReference>
<dbReference type="Gene3D" id="3.30.420.10">
    <property type="entry name" value="Ribonuclease H-like superfamily/Ribonuclease H"/>
    <property type="match status" value="1"/>
</dbReference>
<proteinExistence type="predicted"/>
<dbReference type="InterPro" id="IPR036397">
    <property type="entry name" value="RNaseH_sf"/>
</dbReference>
<dbReference type="PROSITE" id="PS51257">
    <property type="entry name" value="PROKAR_LIPOPROTEIN"/>
    <property type="match status" value="1"/>
</dbReference>
<dbReference type="Pfam" id="PF13456">
    <property type="entry name" value="RVT_3"/>
    <property type="match status" value="1"/>
</dbReference>
<evidence type="ECO:0000259" key="2">
    <source>
        <dbReference type="Pfam" id="PF13456"/>
    </source>
</evidence>
<dbReference type="InterPro" id="IPR052929">
    <property type="entry name" value="RNase_H-like_EbsB-rel"/>
</dbReference>
<name>A0AAD9TU95_9ROSI</name>
<evidence type="ECO:0000313" key="4">
    <source>
        <dbReference type="Proteomes" id="UP001280121"/>
    </source>
</evidence>
<dbReference type="AlphaFoldDB" id="A0AAD9TU95"/>
<sequence>MRTFWTGLLIFWINFLSACSCDVLPYEPRCKQTMKWCCPSFGAYKVNTNAAIFSTQRRIGFGIIVRDHAGDAMGSSSQSLIACLSAQIAEAMAVLCGIIFTVETGLLPTVIESDSKSVVDLINSGKAPIANVGIVIRNVFELMNCYPVLVSFTGRSANCVAHGLAKLSISLPEDRFWLETCPARVEDLVMADRPV</sequence>
<dbReference type="PANTHER" id="PTHR47074:SF11">
    <property type="entry name" value="REVERSE TRANSCRIPTASE-LIKE PROTEIN"/>
    <property type="match status" value="1"/>
</dbReference>
<feature type="domain" description="RNase H type-1" evidence="2">
    <location>
        <begin position="48"/>
        <end position="167"/>
    </location>
</feature>
<dbReference type="GO" id="GO:0004523">
    <property type="term" value="F:RNA-DNA hybrid ribonuclease activity"/>
    <property type="evidence" value="ECO:0007669"/>
    <property type="project" value="InterPro"/>
</dbReference>
<dbReference type="EMBL" id="JANJYI010000007">
    <property type="protein sequence ID" value="KAK2642117.1"/>
    <property type="molecule type" value="Genomic_DNA"/>
</dbReference>
<dbReference type="GO" id="GO:0003676">
    <property type="term" value="F:nucleic acid binding"/>
    <property type="evidence" value="ECO:0007669"/>
    <property type="project" value="InterPro"/>
</dbReference>
<protein>
    <recommendedName>
        <fullName evidence="2">RNase H type-1 domain-containing protein</fullName>
    </recommendedName>
</protein>
<evidence type="ECO:0000313" key="3">
    <source>
        <dbReference type="EMBL" id="KAK2642117.1"/>
    </source>
</evidence>
<keyword evidence="1" id="KW-0732">Signal</keyword>